<organism evidence="2 3">
    <name type="scientific">Tautonia sociabilis</name>
    <dbReference type="NCBI Taxonomy" id="2080755"/>
    <lineage>
        <taxon>Bacteria</taxon>
        <taxon>Pseudomonadati</taxon>
        <taxon>Planctomycetota</taxon>
        <taxon>Planctomycetia</taxon>
        <taxon>Isosphaerales</taxon>
        <taxon>Isosphaeraceae</taxon>
        <taxon>Tautonia</taxon>
    </lineage>
</organism>
<feature type="compositionally biased region" description="Pro residues" evidence="1">
    <location>
        <begin position="288"/>
        <end position="298"/>
    </location>
</feature>
<accession>A0A432MML9</accession>
<dbReference type="OrthoDB" id="9833149at2"/>
<dbReference type="AlphaFoldDB" id="A0A432MML9"/>
<evidence type="ECO:0000313" key="3">
    <source>
        <dbReference type="Proteomes" id="UP000280296"/>
    </source>
</evidence>
<feature type="region of interest" description="Disordered" evidence="1">
    <location>
        <begin position="274"/>
        <end position="307"/>
    </location>
</feature>
<evidence type="ECO:0000256" key="1">
    <source>
        <dbReference type="SAM" id="MobiDB-lite"/>
    </source>
</evidence>
<dbReference type="EMBL" id="RYZH01000008">
    <property type="protein sequence ID" value="RUL88694.1"/>
    <property type="molecule type" value="Genomic_DNA"/>
</dbReference>
<reference evidence="2 3" key="2">
    <citation type="submission" date="2019-01" db="EMBL/GenBank/DDBJ databases">
        <title>Tautonia sociabilis, a novel thermotolerant planctomycete of Isosphaeraceae family, isolated from a 4000 m deep subterranean habitat.</title>
        <authorList>
            <person name="Kovaleva O.L."/>
            <person name="Elcheninov A.G."/>
            <person name="Van Heerden E."/>
            <person name="Toshchakov S.V."/>
            <person name="Novikov A."/>
            <person name="Bonch-Osmolovskaya E.A."/>
            <person name="Kublanov I.V."/>
        </authorList>
    </citation>
    <scope>NUCLEOTIDE SEQUENCE [LARGE SCALE GENOMIC DNA]</scope>
    <source>
        <strain evidence="2 3">GM2012</strain>
    </source>
</reference>
<dbReference type="RefSeq" id="WP_126724401.1">
    <property type="nucleotide sequence ID" value="NZ_RYZH01000008.1"/>
</dbReference>
<sequence>MSHFRRILGAAAALIGASGAIFSGVAAVEAWRLADRLEREVPEAVGDMERVVSSVQDQADATLALIDAARDRVRFVSETVEELASAADRRPEETSLLETLDPDIARRLEAAEAFILALQESLRGLHRALVMLDALPILPRRIAPAVGTPGDRPLITVAASLAEAADLLDEATRTLDRLRSGQALSPRQLDQFRDLLGEVDRTLGDTRNQIGSFFDRLDQAGSRLADLRSAAPRWIRRGATAATFLLICFGASQLNLLAHGWALMTRPALRAAGTRTPAPVSSIDAGPAPRPPGGPTTTPPASDEDDR</sequence>
<reference evidence="2 3" key="1">
    <citation type="submission" date="2018-12" db="EMBL/GenBank/DDBJ databases">
        <authorList>
            <person name="Toschakov S.V."/>
        </authorList>
    </citation>
    <scope>NUCLEOTIDE SEQUENCE [LARGE SCALE GENOMIC DNA]</scope>
    <source>
        <strain evidence="2 3">GM2012</strain>
    </source>
</reference>
<keyword evidence="3" id="KW-1185">Reference proteome</keyword>
<proteinExistence type="predicted"/>
<protein>
    <submittedName>
        <fullName evidence="2">Uncharacterized protein</fullName>
    </submittedName>
</protein>
<evidence type="ECO:0000313" key="2">
    <source>
        <dbReference type="EMBL" id="RUL88694.1"/>
    </source>
</evidence>
<comment type="caution">
    <text evidence="2">The sequence shown here is derived from an EMBL/GenBank/DDBJ whole genome shotgun (WGS) entry which is preliminary data.</text>
</comment>
<dbReference type="Proteomes" id="UP000280296">
    <property type="component" value="Unassembled WGS sequence"/>
</dbReference>
<gene>
    <name evidence="2" type="ORF">TsocGM_06035</name>
</gene>
<name>A0A432MML9_9BACT</name>